<keyword evidence="6 7" id="KW-0472">Membrane</keyword>
<feature type="transmembrane region" description="Helical" evidence="7">
    <location>
        <begin position="379"/>
        <end position="401"/>
    </location>
</feature>
<dbReference type="RefSeq" id="WP_007320770.1">
    <property type="nucleotide sequence ID" value="NZ_BAEE01000015.1"/>
</dbReference>
<dbReference type="GO" id="GO:0005886">
    <property type="term" value="C:plasma membrane"/>
    <property type="evidence" value="ECO:0007669"/>
    <property type="project" value="UniProtKB-SubCell"/>
</dbReference>
<evidence type="ECO:0000256" key="3">
    <source>
        <dbReference type="ARBA" id="ARBA00022692"/>
    </source>
</evidence>
<sequence>MTTEAAPPPTSTVHRDQTKNLVLATLAFAITFWAWNLIAPLGVFYASPDQMNLSSSQKSILIAVPILVGSLGRIVVGVLTPRFGGRVMFTALSLLSVPFVLLLAVAGEMKSYPMMVVVGFFLGVAGTSFAAGIPFLNNWYEANRRGFATGVFGAGMGGTALSAFFTPRFREWFGYFPAHVIIAVALVVVAIACWLWMSDAPSWSPNTEPALPKLVDALKLPITWQMSLLYAAAFGGFVAFSTYLPTYLNDVYDIADLKSAGARTAGFALAAVIARPIGGALSDRFGPRLITAISCGGAAVLAVWMIAKPTMPWLAGVDFILMAVMMGMGAGSVFAWVAISAPPARVGAVTGLVGAAGGLGGFFPPLIMGATYDEVSHSYTLGLGLLVAAAGAACLFTIFGIPKAPTETGDAQARPT</sequence>
<dbReference type="Gene3D" id="1.20.1250.20">
    <property type="entry name" value="MFS general substrate transporter like domains"/>
    <property type="match status" value="2"/>
</dbReference>
<comment type="caution">
    <text evidence="9">The sequence shown here is derived from an EMBL/GenBank/DDBJ whole genome shotgun (WGS) entry which is preliminary data.</text>
</comment>
<keyword evidence="3 7" id="KW-0812">Transmembrane</keyword>
<keyword evidence="10" id="KW-1185">Reference proteome</keyword>
<feature type="transmembrane region" description="Helical" evidence="7">
    <location>
        <begin position="87"/>
        <end position="106"/>
    </location>
</feature>
<feature type="transmembrane region" description="Helical" evidence="7">
    <location>
        <begin position="289"/>
        <end position="307"/>
    </location>
</feature>
<dbReference type="PANTHER" id="PTHR23515">
    <property type="entry name" value="HIGH-AFFINITY NITRATE TRANSPORTER 2.3"/>
    <property type="match status" value="1"/>
</dbReference>
<dbReference type="InterPro" id="IPR020846">
    <property type="entry name" value="MFS_dom"/>
</dbReference>
<evidence type="ECO:0000256" key="5">
    <source>
        <dbReference type="ARBA" id="ARBA00023063"/>
    </source>
</evidence>
<feature type="transmembrane region" description="Helical" evidence="7">
    <location>
        <begin position="228"/>
        <end position="248"/>
    </location>
</feature>
<feature type="transmembrane region" description="Helical" evidence="7">
    <location>
        <begin position="346"/>
        <end position="367"/>
    </location>
</feature>
<feature type="domain" description="Major facilitator superfamily (MFS) profile" evidence="8">
    <location>
        <begin position="20"/>
        <end position="405"/>
    </location>
</feature>
<name>G7GYL8_9ACTN</name>
<evidence type="ECO:0000256" key="4">
    <source>
        <dbReference type="ARBA" id="ARBA00022989"/>
    </source>
</evidence>
<feature type="transmembrane region" description="Helical" evidence="7">
    <location>
        <begin position="172"/>
        <end position="197"/>
    </location>
</feature>
<reference evidence="9 10" key="1">
    <citation type="submission" date="2011-11" db="EMBL/GenBank/DDBJ databases">
        <title>Whole genome shotgun sequence of Gordonia araii NBRC 100433.</title>
        <authorList>
            <person name="Yoshida Y."/>
            <person name="Hosoyama A."/>
            <person name="Tsuchikane K."/>
            <person name="Katsumata H."/>
            <person name="Yamazaki S."/>
            <person name="Fujita N."/>
        </authorList>
    </citation>
    <scope>NUCLEOTIDE SEQUENCE [LARGE SCALE GENOMIC DNA]</scope>
    <source>
        <strain evidence="9 10">NBRC 100433</strain>
    </source>
</reference>
<dbReference type="Proteomes" id="UP000035088">
    <property type="component" value="Unassembled WGS sequence"/>
</dbReference>
<evidence type="ECO:0000256" key="7">
    <source>
        <dbReference type="SAM" id="Phobius"/>
    </source>
</evidence>
<dbReference type="PROSITE" id="PS50850">
    <property type="entry name" value="MFS"/>
    <property type="match status" value="1"/>
</dbReference>
<accession>G7GYL8</accession>
<protein>
    <submittedName>
        <fullName evidence="9">Nitrate/nitrite transporter</fullName>
    </submittedName>
</protein>
<comment type="similarity">
    <text evidence="2">Belongs to the major facilitator superfamily. Nitrate/nitrite porter (TC 2.A.1.8) family.</text>
</comment>
<dbReference type="InterPro" id="IPR036259">
    <property type="entry name" value="MFS_trans_sf"/>
</dbReference>
<dbReference type="AlphaFoldDB" id="G7GYL8"/>
<feature type="transmembrane region" description="Helical" evidence="7">
    <location>
        <begin position="147"/>
        <end position="166"/>
    </location>
</feature>
<organism evidence="9 10">
    <name type="scientific">Gordonia araii NBRC 100433</name>
    <dbReference type="NCBI Taxonomy" id="1073574"/>
    <lineage>
        <taxon>Bacteria</taxon>
        <taxon>Bacillati</taxon>
        <taxon>Actinomycetota</taxon>
        <taxon>Actinomycetes</taxon>
        <taxon>Mycobacteriales</taxon>
        <taxon>Gordoniaceae</taxon>
        <taxon>Gordonia</taxon>
    </lineage>
</organism>
<dbReference type="GO" id="GO:0015112">
    <property type="term" value="F:nitrate transmembrane transporter activity"/>
    <property type="evidence" value="ECO:0007669"/>
    <property type="project" value="InterPro"/>
</dbReference>
<feature type="transmembrane region" description="Helical" evidence="7">
    <location>
        <begin position="319"/>
        <end position="339"/>
    </location>
</feature>
<dbReference type="SUPFAM" id="SSF103473">
    <property type="entry name" value="MFS general substrate transporter"/>
    <property type="match status" value="1"/>
</dbReference>
<feature type="transmembrane region" description="Helical" evidence="7">
    <location>
        <begin position="59"/>
        <end position="80"/>
    </location>
</feature>
<dbReference type="OrthoDB" id="9771451at2"/>
<dbReference type="GO" id="GO:0042128">
    <property type="term" value="P:nitrate assimilation"/>
    <property type="evidence" value="ECO:0007669"/>
    <property type="project" value="UniProtKB-KW"/>
</dbReference>
<gene>
    <name evidence="9" type="ORF">GOARA_015_00310</name>
</gene>
<dbReference type="InterPro" id="IPR011701">
    <property type="entry name" value="MFS"/>
</dbReference>
<dbReference type="STRING" id="1073574.GOARA_015_00310"/>
<evidence type="ECO:0000313" key="9">
    <source>
        <dbReference type="EMBL" id="GAB08693.1"/>
    </source>
</evidence>
<dbReference type="InterPro" id="IPR044772">
    <property type="entry name" value="NO3_transporter"/>
</dbReference>
<evidence type="ECO:0000259" key="8">
    <source>
        <dbReference type="PROSITE" id="PS50850"/>
    </source>
</evidence>
<feature type="transmembrane region" description="Helical" evidence="7">
    <location>
        <begin position="112"/>
        <end position="135"/>
    </location>
</feature>
<dbReference type="EMBL" id="BAEE01000015">
    <property type="protein sequence ID" value="GAB08693.1"/>
    <property type="molecule type" value="Genomic_DNA"/>
</dbReference>
<evidence type="ECO:0000313" key="10">
    <source>
        <dbReference type="Proteomes" id="UP000035088"/>
    </source>
</evidence>
<feature type="transmembrane region" description="Helical" evidence="7">
    <location>
        <begin position="21"/>
        <end position="47"/>
    </location>
</feature>
<proteinExistence type="inferred from homology"/>
<keyword evidence="5" id="KW-0534">Nitrate assimilation</keyword>
<dbReference type="Pfam" id="PF07690">
    <property type="entry name" value="MFS_1"/>
    <property type="match status" value="1"/>
</dbReference>
<keyword evidence="4 7" id="KW-1133">Transmembrane helix</keyword>
<evidence type="ECO:0000256" key="6">
    <source>
        <dbReference type="ARBA" id="ARBA00023136"/>
    </source>
</evidence>
<evidence type="ECO:0000256" key="2">
    <source>
        <dbReference type="ARBA" id="ARBA00008432"/>
    </source>
</evidence>
<comment type="subcellular location">
    <subcellularLocation>
        <location evidence="1">Cell membrane</location>
        <topology evidence="1">Multi-pass membrane protein</topology>
    </subcellularLocation>
</comment>
<evidence type="ECO:0000256" key="1">
    <source>
        <dbReference type="ARBA" id="ARBA00004651"/>
    </source>
</evidence>